<comment type="caution">
    <text evidence="3">The sequence shown here is derived from an EMBL/GenBank/DDBJ whole genome shotgun (WGS) entry which is preliminary data.</text>
</comment>
<sequence>MTNPTPPAYAAGPVAEQKWNVLAIVAFVISLLSFNVIAIVLGAIALSQIKKTGEKGRGLALAAIIIGAVTIVFYIVLFIVIFAVAASQGTVTTY</sequence>
<dbReference type="RefSeq" id="WP_173183373.1">
    <property type="nucleotide sequence ID" value="NZ_BSEW01000001.1"/>
</dbReference>
<accession>A0A852SNH3</accession>
<evidence type="ECO:0000256" key="1">
    <source>
        <dbReference type="SAM" id="Phobius"/>
    </source>
</evidence>
<keyword evidence="1" id="KW-1133">Transmembrane helix</keyword>
<proteinExistence type="predicted"/>
<keyword evidence="3" id="KW-0413">Isomerase</keyword>
<dbReference type="AlphaFoldDB" id="A0A852SNH3"/>
<dbReference type="Pfam" id="PF13828">
    <property type="entry name" value="DUF4190"/>
    <property type="match status" value="1"/>
</dbReference>
<feature type="domain" description="DUF4190" evidence="2">
    <location>
        <begin position="22"/>
        <end position="77"/>
    </location>
</feature>
<organism evidence="3 4">
    <name type="scientific">Herbiconiux flava</name>
    <dbReference type="NCBI Taxonomy" id="881268"/>
    <lineage>
        <taxon>Bacteria</taxon>
        <taxon>Bacillati</taxon>
        <taxon>Actinomycetota</taxon>
        <taxon>Actinomycetes</taxon>
        <taxon>Micrococcales</taxon>
        <taxon>Microbacteriaceae</taxon>
        <taxon>Herbiconiux</taxon>
    </lineage>
</organism>
<dbReference type="EMBL" id="JACCBM010000001">
    <property type="protein sequence ID" value="NYD70323.1"/>
    <property type="molecule type" value="Genomic_DNA"/>
</dbReference>
<protein>
    <submittedName>
        <fullName evidence="3">Peptidyl-prolyl cis-trans isomerase B (Cyclophilin B)</fullName>
        <ecNumber evidence="3">5.2.1.8</ecNumber>
    </submittedName>
</protein>
<dbReference type="Proteomes" id="UP000549913">
    <property type="component" value="Unassembled WGS sequence"/>
</dbReference>
<dbReference type="EC" id="5.2.1.8" evidence="3"/>
<gene>
    <name evidence="3" type="ORF">BJ984_001481</name>
</gene>
<keyword evidence="1" id="KW-0472">Membrane</keyword>
<feature type="transmembrane region" description="Helical" evidence="1">
    <location>
        <begin position="58"/>
        <end position="86"/>
    </location>
</feature>
<evidence type="ECO:0000313" key="3">
    <source>
        <dbReference type="EMBL" id="NYD70323.1"/>
    </source>
</evidence>
<keyword evidence="4" id="KW-1185">Reference proteome</keyword>
<feature type="transmembrane region" description="Helical" evidence="1">
    <location>
        <begin position="20"/>
        <end position="46"/>
    </location>
</feature>
<reference evidence="3 4" key="1">
    <citation type="submission" date="2020-07" db="EMBL/GenBank/DDBJ databases">
        <title>Sequencing the genomes of 1000 actinobacteria strains.</title>
        <authorList>
            <person name="Klenk H.-P."/>
        </authorList>
    </citation>
    <scope>NUCLEOTIDE SEQUENCE [LARGE SCALE GENOMIC DNA]</scope>
    <source>
        <strain evidence="3 4">DSM 26474</strain>
    </source>
</reference>
<evidence type="ECO:0000259" key="2">
    <source>
        <dbReference type="Pfam" id="PF13828"/>
    </source>
</evidence>
<evidence type="ECO:0000313" key="4">
    <source>
        <dbReference type="Proteomes" id="UP000549913"/>
    </source>
</evidence>
<keyword evidence="1" id="KW-0812">Transmembrane</keyword>
<dbReference type="GO" id="GO:0003755">
    <property type="term" value="F:peptidyl-prolyl cis-trans isomerase activity"/>
    <property type="evidence" value="ECO:0007669"/>
    <property type="project" value="UniProtKB-EC"/>
</dbReference>
<dbReference type="InterPro" id="IPR025241">
    <property type="entry name" value="DUF4190"/>
</dbReference>
<name>A0A852SNH3_9MICO</name>